<comment type="caution">
    <text evidence="1">The sequence shown here is derived from an EMBL/GenBank/DDBJ whole genome shotgun (WGS) entry which is preliminary data.</text>
</comment>
<protein>
    <submittedName>
        <fullName evidence="1">Uncharacterized protein</fullName>
    </submittedName>
</protein>
<reference evidence="1 2" key="1">
    <citation type="submission" date="2018-08" db="EMBL/GenBank/DDBJ databases">
        <title>Genome and evolution of the arbuscular mycorrhizal fungus Diversispora epigaea (formerly Glomus versiforme) and its bacterial endosymbionts.</title>
        <authorList>
            <person name="Sun X."/>
            <person name="Fei Z."/>
            <person name="Harrison M."/>
        </authorList>
    </citation>
    <scope>NUCLEOTIDE SEQUENCE [LARGE SCALE GENOMIC DNA]</scope>
    <source>
        <strain evidence="1 2">IT104</strain>
    </source>
</reference>
<dbReference type="AlphaFoldDB" id="A0A397GNG3"/>
<name>A0A397GNG3_9GLOM</name>
<organism evidence="1 2">
    <name type="scientific">Diversispora epigaea</name>
    <dbReference type="NCBI Taxonomy" id="1348612"/>
    <lineage>
        <taxon>Eukaryota</taxon>
        <taxon>Fungi</taxon>
        <taxon>Fungi incertae sedis</taxon>
        <taxon>Mucoromycota</taxon>
        <taxon>Glomeromycotina</taxon>
        <taxon>Glomeromycetes</taxon>
        <taxon>Diversisporales</taxon>
        <taxon>Diversisporaceae</taxon>
        <taxon>Diversispora</taxon>
    </lineage>
</organism>
<gene>
    <name evidence="1" type="ORF">Glove_461g67</name>
</gene>
<dbReference type="Proteomes" id="UP000266861">
    <property type="component" value="Unassembled WGS sequence"/>
</dbReference>
<dbReference type="EMBL" id="PQFF01000403">
    <property type="protein sequence ID" value="RHZ52395.1"/>
    <property type="molecule type" value="Genomic_DNA"/>
</dbReference>
<sequence length="55" mass="6425">MSEDFWSFYLFRNVKVLNQFSPGSRLTGLKTKQVLHKNALFEAIENNCFEVTLVN</sequence>
<accession>A0A397GNG3</accession>
<proteinExistence type="predicted"/>
<evidence type="ECO:0000313" key="2">
    <source>
        <dbReference type="Proteomes" id="UP000266861"/>
    </source>
</evidence>
<evidence type="ECO:0000313" key="1">
    <source>
        <dbReference type="EMBL" id="RHZ52395.1"/>
    </source>
</evidence>
<keyword evidence="2" id="KW-1185">Reference proteome</keyword>